<keyword evidence="4" id="KW-1185">Reference proteome</keyword>
<protein>
    <submittedName>
        <fullName evidence="3">Endonuclease/Exonuclease/phosphatase family protein</fullName>
    </submittedName>
</protein>
<dbReference type="GO" id="GO:0004519">
    <property type="term" value="F:endonuclease activity"/>
    <property type="evidence" value="ECO:0007669"/>
    <property type="project" value="UniProtKB-KW"/>
</dbReference>
<dbReference type="OrthoDB" id="155529at2"/>
<gene>
    <name evidence="3" type="ORF">SAMN02745181_2548</name>
</gene>
<keyword evidence="3" id="KW-0255">Endonuclease</keyword>
<dbReference type="InterPro" id="IPR005135">
    <property type="entry name" value="Endo/exonuclease/phosphatase"/>
</dbReference>
<keyword evidence="1" id="KW-0732">Signal</keyword>
<dbReference type="SUPFAM" id="SSF56219">
    <property type="entry name" value="DNase I-like"/>
    <property type="match status" value="1"/>
</dbReference>
<dbReference type="Gene3D" id="3.60.10.10">
    <property type="entry name" value="Endonuclease/exonuclease/phosphatase"/>
    <property type="match status" value="1"/>
</dbReference>
<keyword evidence="3" id="KW-0269">Exonuclease</keyword>
<feature type="signal peptide" evidence="1">
    <location>
        <begin position="1"/>
        <end position="26"/>
    </location>
</feature>
<keyword evidence="3" id="KW-0540">Nuclease</keyword>
<evidence type="ECO:0000259" key="2">
    <source>
        <dbReference type="Pfam" id="PF03372"/>
    </source>
</evidence>
<evidence type="ECO:0000313" key="4">
    <source>
        <dbReference type="Proteomes" id="UP000184510"/>
    </source>
</evidence>
<dbReference type="EMBL" id="FQYR01000004">
    <property type="protein sequence ID" value="SHJ76489.1"/>
    <property type="molecule type" value="Genomic_DNA"/>
</dbReference>
<feature type="domain" description="Endonuclease/exonuclease/phosphatase" evidence="2">
    <location>
        <begin position="38"/>
        <end position="269"/>
    </location>
</feature>
<dbReference type="GO" id="GO:0004527">
    <property type="term" value="F:exonuclease activity"/>
    <property type="evidence" value="ECO:0007669"/>
    <property type="project" value="UniProtKB-KW"/>
</dbReference>
<dbReference type="InParanoid" id="A0A1M6LZ33"/>
<organism evidence="3 4">
    <name type="scientific">Rubritalea squalenifaciens DSM 18772</name>
    <dbReference type="NCBI Taxonomy" id="1123071"/>
    <lineage>
        <taxon>Bacteria</taxon>
        <taxon>Pseudomonadati</taxon>
        <taxon>Verrucomicrobiota</taxon>
        <taxon>Verrucomicrobiia</taxon>
        <taxon>Verrucomicrobiales</taxon>
        <taxon>Rubritaleaceae</taxon>
        <taxon>Rubritalea</taxon>
    </lineage>
</organism>
<dbReference type="STRING" id="1123071.SAMN02745181_2548"/>
<keyword evidence="3" id="KW-0378">Hydrolase</keyword>
<dbReference type="Pfam" id="PF03372">
    <property type="entry name" value="Exo_endo_phos"/>
    <property type="match status" value="1"/>
</dbReference>
<feature type="chain" id="PRO_5013200790" evidence="1">
    <location>
        <begin position="27"/>
        <end position="278"/>
    </location>
</feature>
<sequence>MKSSAFSTISCILLAISYLLAPQLQAAEHAEQQLKVLNWNVYYGFDGKKTLPKASQWLKEQAPDVLALQELNGITEKQLGEYAKQWGHTHAAMNKEKGFPMGLTSNQPIEVIERAAQGYHHGFLHCKTHNIHFFVVHLWPNKPQDLDRILAKVEPLIQKKERVIILGDFNADSKHDAEFIAKQGLKDFSFDYTNKVESKGFVDLVHKHSPAAKVSFPSPFIIPKWAKNLEEVKAKHCRIDFIFASQNLAQKSTSATIHINEVLDKASDHYPVESRFSR</sequence>
<proteinExistence type="predicted"/>
<dbReference type="RefSeq" id="WP_143184125.1">
    <property type="nucleotide sequence ID" value="NZ_FQYR01000004.1"/>
</dbReference>
<dbReference type="InterPro" id="IPR036691">
    <property type="entry name" value="Endo/exonu/phosph_ase_sf"/>
</dbReference>
<accession>A0A1M6LZ33</accession>
<name>A0A1M6LZ33_9BACT</name>
<dbReference type="Proteomes" id="UP000184510">
    <property type="component" value="Unassembled WGS sequence"/>
</dbReference>
<dbReference type="AlphaFoldDB" id="A0A1M6LZ33"/>
<evidence type="ECO:0000256" key="1">
    <source>
        <dbReference type="SAM" id="SignalP"/>
    </source>
</evidence>
<reference evidence="3 4" key="1">
    <citation type="submission" date="2016-11" db="EMBL/GenBank/DDBJ databases">
        <authorList>
            <person name="Jaros S."/>
            <person name="Januszkiewicz K."/>
            <person name="Wedrychowicz H."/>
        </authorList>
    </citation>
    <scope>NUCLEOTIDE SEQUENCE [LARGE SCALE GENOMIC DNA]</scope>
    <source>
        <strain evidence="3 4">DSM 18772</strain>
    </source>
</reference>
<evidence type="ECO:0000313" key="3">
    <source>
        <dbReference type="EMBL" id="SHJ76489.1"/>
    </source>
</evidence>